<dbReference type="Proteomes" id="UP000183760">
    <property type="component" value="Unassembled WGS sequence"/>
</dbReference>
<evidence type="ECO:0008006" key="3">
    <source>
        <dbReference type="Google" id="ProtNLM"/>
    </source>
</evidence>
<sequence length="32" mass="3298">MSNPDASATHTPFPCVCGGLAELSLMYKEGGL</sequence>
<gene>
    <name evidence="1" type="ORF">SAMN05443572_10368</name>
</gene>
<organism evidence="1 2">
    <name type="scientific">Myxococcus fulvus</name>
    <dbReference type="NCBI Taxonomy" id="33"/>
    <lineage>
        <taxon>Bacteria</taxon>
        <taxon>Pseudomonadati</taxon>
        <taxon>Myxococcota</taxon>
        <taxon>Myxococcia</taxon>
        <taxon>Myxococcales</taxon>
        <taxon>Cystobacterineae</taxon>
        <taxon>Myxococcaceae</taxon>
        <taxon>Myxococcus</taxon>
    </lineage>
</organism>
<protein>
    <recommendedName>
        <fullName evidence="3">Lipoprotein</fullName>
    </recommendedName>
</protein>
<proteinExistence type="predicted"/>
<comment type="caution">
    <text evidence="1">The sequence shown here is derived from an EMBL/GenBank/DDBJ whole genome shotgun (WGS) entry which is preliminary data.</text>
</comment>
<evidence type="ECO:0000313" key="1">
    <source>
        <dbReference type="EMBL" id="SET75265.1"/>
    </source>
</evidence>
<accession>A0ABY1C700</accession>
<dbReference type="EMBL" id="FOIB01000003">
    <property type="protein sequence ID" value="SET75265.1"/>
    <property type="molecule type" value="Genomic_DNA"/>
</dbReference>
<keyword evidence="2" id="KW-1185">Reference proteome</keyword>
<name>A0ABY1C700_MYXFU</name>
<evidence type="ECO:0000313" key="2">
    <source>
        <dbReference type="Proteomes" id="UP000183760"/>
    </source>
</evidence>
<reference evidence="1 2" key="1">
    <citation type="submission" date="2016-10" db="EMBL/GenBank/DDBJ databases">
        <authorList>
            <person name="Varghese N."/>
            <person name="Submissions S."/>
        </authorList>
    </citation>
    <scope>NUCLEOTIDE SEQUENCE [LARGE SCALE GENOMIC DNA]</scope>
    <source>
        <strain evidence="1 2">DSM 16525</strain>
    </source>
</reference>